<feature type="compositionally biased region" description="Polar residues" evidence="1">
    <location>
        <begin position="124"/>
        <end position="140"/>
    </location>
</feature>
<gene>
    <name evidence="3" type="ORF">ABB37_02117</name>
</gene>
<dbReference type="PANTHER" id="PTHR12482:SF62">
    <property type="entry name" value="LIPASE ROG1-RELATED"/>
    <property type="match status" value="1"/>
</dbReference>
<evidence type="ECO:0000256" key="1">
    <source>
        <dbReference type="SAM" id="MobiDB-lite"/>
    </source>
</evidence>
<dbReference type="GeneID" id="26902412"/>
<proteinExistence type="predicted"/>
<feature type="region of interest" description="Disordered" evidence="1">
    <location>
        <begin position="573"/>
        <end position="602"/>
    </location>
</feature>
<dbReference type="EMBL" id="LGTL01000003">
    <property type="protein sequence ID" value="KPA83973.1"/>
    <property type="molecule type" value="Genomic_DNA"/>
</dbReference>
<accession>A0A0M9G7A0</accession>
<feature type="region of interest" description="Disordered" evidence="1">
    <location>
        <begin position="772"/>
        <end position="793"/>
    </location>
</feature>
<feature type="compositionally biased region" description="Low complexity" evidence="1">
    <location>
        <begin position="778"/>
        <end position="793"/>
    </location>
</feature>
<dbReference type="InterPro" id="IPR044294">
    <property type="entry name" value="Lipase-like"/>
</dbReference>
<evidence type="ECO:0000313" key="4">
    <source>
        <dbReference type="Proteomes" id="UP000037923"/>
    </source>
</evidence>
<feature type="region of interest" description="Disordered" evidence="1">
    <location>
        <begin position="197"/>
        <end position="241"/>
    </location>
</feature>
<dbReference type="Pfam" id="PF05057">
    <property type="entry name" value="DUF676"/>
    <property type="match status" value="1"/>
</dbReference>
<dbReference type="PANTHER" id="PTHR12482">
    <property type="entry name" value="LIPASE ROG1-RELATED-RELATED"/>
    <property type="match status" value="1"/>
</dbReference>
<feature type="region of interest" description="Disordered" evidence="1">
    <location>
        <begin position="681"/>
        <end position="700"/>
    </location>
</feature>
<dbReference type="InterPro" id="IPR007751">
    <property type="entry name" value="DUF676_lipase-like"/>
</dbReference>
<dbReference type="OMA" id="GHVACLG"/>
<dbReference type="Proteomes" id="UP000037923">
    <property type="component" value="Unassembled WGS sequence"/>
</dbReference>
<protein>
    <recommendedName>
        <fullName evidence="2">DUF676 domain-containing protein</fullName>
    </recommendedName>
</protein>
<feature type="domain" description="DUF676" evidence="2">
    <location>
        <begin position="343"/>
        <end position="479"/>
    </location>
</feature>
<evidence type="ECO:0000313" key="3">
    <source>
        <dbReference type="EMBL" id="KPA83973.1"/>
    </source>
</evidence>
<reference evidence="3 4" key="1">
    <citation type="submission" date="2015-07" db="EMBL/GenBank/DDBJ databases">
        <title>High-quality genome of monoxenous trypanosomatid Leptomonas pyrrhocoris.</title>
        <authorList>
            <person name="Flegontov P."/>
            <person name="Butenko A."/>
            <person name="Firsov S."/>
            <person name="Vlcek C."/>
            <person name="Logacheva M.D."/>
            <person name="Field M."/>
            <person name="Filatov D."/>
            <person name="Flegontova O."/>
            <person name="Gerasimov E."/>
            <person name="Jackson A.P."/>
            <person name="Kelly S."/>
            <person name="Opperdoes F."/>
            <person name="O'Reilly A."/>
            <person name="Votypka J."/>
            <person name="Yurchenko V."/>
            <person name="Lukes J."/>
        </authorList>
    </citation>
    <scope>NUCLEOTIDE SEQUENCE [LARGE SCALE GENOMIC DNA]</scope>
    <source>
        <strain evidence="3">H10</strain>
    </source>
</reference>
<organism evidence="3 4">
    <name type="scientific">Leptomonas pyrrhocoris</name>
    <name type="common">Firebug parasite</name>
    <dbReference type="NCBI Taxonomy" id="157538"/>
    <lineage>
        <taxon>Eukaryota</taxon>
        <taxon>Discoba</taxon>
        <taxon>Euglenozoa</taxon>
        <taxon>Kinetoplastea</taxon>
        <taxon>Metakinetoplastina</taxon>
        <taxon>Trypanosomatida</taxon>
        <taxon>Trypanosomatidae</taxon>
        <taxon>Leishmaniinae</taxon>
        <taxon>Leptomonas</taxon>
    </lineage>
</organism>
<dbReference type="AlphaFoldDB" id="A0A0M9G7A0"/>
<dbReference type="OrthoDB" id="273452at2759"/>
<dbReference type="VEuPathDB" id="TriTrypDB:LpyrH10_03_2680"/>
<comment type="caution">
    <text evidence="3">The sequence shown here is derived from an EMBL/GenBank/DDBJ whole genome shotgun (WGS) entry which is preliminary data.</text>
</comment>
<dbReference type="RefSeq" id="XP_015662412.1">
    <property type="nucleotide sequence ID" value="XM_015798934.1"/>
</dbReference>
<sequence>MQTTIELMFSSLFRWPSASLTPQEEFKKLHATLSTPPLLPSSAASRADDSIDALTATAHMVRDPYHLIICQHGVLSTSADFENVITDLFVHHEVSVFEAAELAKAAADEQATTANASFPPLPRTRTTTNAKGNGRASPTESPEVAMTEESSAEDDAAGLPFTVPNTSMPTVTFSASSSASPRAAVAAHDLSVATALTKQQQHPLSADGTGEKSNQTSKACADPLRPDTALTQAQRSRRDGYKKTFQLTVEHPNRTNGRLYRSGNLSVFSAGSNNYLRSDAGTLACAQKMLAETVPQLHAWLDDVEARERQRRARWSVYARLCSTPESAQLATEAAAAPLPVCLSFMAHSFGGIIERECVYLLLLDTTETRAQNAALYVALVHLRRRLREMHVHFENFLNVATPHCGTGECLWWPIYFGAWCLARLRLCQTYDELILSDADRVLQTRLLDGPHLQALELFRRRVLFANTHRDLLVGFGTCSLIFENVDTDHTKFVGVAAGETPCAAAFADDTIEISKPIVLRSFAEEEAEEKDVECRCSDSAVRRLRSCASSAERRTYTLHDVDAALVFESAADAESPVRTTSGEGEGGGREDDEEDEPADGSEISDVVHLALKHCDVLSGTLRPKPTFSSLPGLTASSISMVSAATAGQDSACAASFTVGQSVPSHAIEEVPLESIVGCCSSSREDDDDSEEGDRSPTDTVTAVVDAAASPSEDFEVGYDSLSSMSVSPVSLLARPISVVYGSHSCDGHARYCRYSPSNAAAAGVTLFGSPRGNAQWGSDSDSASSSRRSRGSHVVSVLTDPRWASEHVRHAASVVHSEVRQRLHTAAAVLRRRIGDANHDDTLLPTERKVERGRAVFTSPPAATNDDATCFGPSASSYLVPSDDIPQYRKTPRAIAARLREKLSWRVRAVRFDNVIPVGHVACLGNWAFCGRSPLLVQSVAEELLIILD</sequence>
<feature type="compositionally biased region" description="Acidic residues" evidence="1">
    <location>
        <begin position="591"/>
        <end position="600"/>
    </location>
</feature>
<evidence type="ECO:0000259" key="2">
    <source>
        <dbReference type="Pfam" id="PF05057"/>
    </source>
</evidence>
<keyword evidence="4" id="KW-1185">Reference proteome</keyword>
<feature type="region of interest" description="Disordered" evidence="1">
    <location>
        <begin position="111"/>
        <end position="163"/>
    </location>
</feature>
<name>A0A0M9G7A0_LEPPY</name>